<evidence type="ECO:0000256" key="9">
    <source>
        <dbReference type="SAM" id="SignalP"/>
    </source>
</evidence>
<organism evidence="10 11">
    <name type="scientific">Pelagibacterium luteolum</name>
    <dbReference type="NCBI Taxonomy" id="440168"/>
    <lineage>
        <taxon>Bacteria</taxon>
        <taxon>Pseudomonadati</taxon>
        <taxon>Pseudomonadota</taxon>
        <taxon>Alphaproteobacteria</taxon>
        <taxon>Hyphomicrobiales</taxon>
        <taxon>Devosiaceae</taxon>
        <taxon>Pelagibacterium</taxon>
    </lineage>
</organism>
<keyword evidence="4 9" id="KW-0732">Signal</keyword>
<keyword evidence="3" id="KW-1003">Cell membrane</keyword>
<keyword evidence="10" id="KW-0762">Sugar transport</keyword>
<dbReference type="SUPFAM" id="SSF53850">
    <property type="entry name" value="Periplasmic binding protein-like II"/>
    <property type="match status" value="1"/>
</dbReference>
<keyword evidence="7" id="KW-0564">Palmitate</keyword>
<name>A0A1G7YYD6_9HYPH</name>
<evidence type="ECO:0000256" key="7">
    <source>
        <dbReference type="ARBA" id="ARBA00023139"/>
    </source>
</evidence>
<dbReference type="InterPro" id="IPR050490">
    <property type="entry name" value="Bact_solute-bd_prot1"/>
</dbReference>
<dbReference type="InterPro" id="IPR006059">
    <property type="entry name" value="SBP"/>
</dbReference>
<dbReference type="EMBL" id="FNCS01000016">
    <property type="protein sequence ID" value="SDH01493.1"/>
    <property type="molecule type" value="Genomic_DNA"/>
</dbReference>
<evidence type="ECO:0000256" key="1">
    <source>
        <dbReference type="ARBA" id="ARBA00004418"/>
    </source>
</evidence>
<comment type="subcellular location">
    <subcellularLocation>
        <location evidence="1">Periplasm</location>
    </subcellularLocation>
</comment>
<keyword evidence="8" id="KW-0449">Lipoprotein</keyword>
<dbReference type="OrthoDB" id="2553001at2"/>
<keyword evidence="10" id="KW-0813">Transport</keyword>
<evidence type="ECO:0000256" key="5">
    <source>
        <dbReference type="ARBA" id="ARBA00022764"/>
    </source>
</evidence>
<dbReference type="Pfam" id="PF13416">
    <property type="entry name" value="SBP_bac_8"/>
    <property type="match status" value="1"/>
</dbReference>
<evidence type="ECO:0000256" key="4">
    <source>
        <dbReference type="ARBA" id="ARBA00022729"/>
    </source>
</evidence>
<dbReference type="PANTHER" id="PTHR43649:SF33">
    <property type="entry name" value="POLYGALACTURONAN_RHAMNOGALACTURONAN-BINDING PROTEIN YTCQ"/>
    <property type="match status" value="1"/>
</dbReference>
<evidence type="ECO:0000256" key="2">
    <source>
        <dbReference type="ARBA" id="ARBA00008520"/>
    </source>
</evidence>
<keyword evidence="5" id="KW-0574">Periplasm</keyword>
<proteinExistence type="inferred from homology"/>
<dbReference type="STRING" id="440168.SAMN04487974_11659"/>
<evidence type="ECO:0000256" key="3">
    <source>
        <dbReference type="ARBA" id="ARBA00022475"/>
    </source>
</evidence>
<evidence type="ECO:0000313" key="11">
    <source>
        <dbReference type="Proteomes" id="UP000199495"/>
    </source>
</evidence>
<dbReference type="Gene3D" id="3.40.190.10">
    <property type="entry name" value="Periplasmic binding protein-like II"/>
    <property type="match status" value="1"/>
</dbReference>
<accession>A0A1G7YYD6</accession>
<evidence type="ECO:0000256" key="8">
    <source>
        <dbReference type="ARBA" id="ARBA00023288"/>
    </source>
</evidence>
<evidence type="ECO:0000313" key="10">
    <source>
        <dbReference type="EMBL" id="SDH01493.1"/>
    </source>
</evidence>
<feature type="chain" id="PRO_5011438077" evidence="9">
    <location>
        <begin position="23"/>
        <end position="442"/>
    </location>
</feature>
<dbReference type="AlphaFoldDB" id="A0A1G7YYD6"/>
<feature type="signal peptide" evidence="9">
    <location>
        <begin position="1"/>
        <end position="22"/>
    </location>
</feature>
<sequence>MHRTLLKSLTLGLMAAAAPLSAAQAAVTVLGWPGGPEETALRAVADIYNAQDGLAEEDRVEVLFFARDGFWDKLQADLAAGTQAFDLNLIATYSIGRYAPFMEPVTLSDEAESVYGESVLSTMQFEGQQYGVPTDLSLHFMYFREDLIEALLADADAAAVYGDISEEYLGERLEPKAPDEWTWDDYAATALYFTQAVNPDSPTRYGTVLQMQNLLFNMMVWQSTARSYGGNWMDDEGNITVDSDAYRRGLELYKMLYDAGATPADSTSYEFPEANAAFVSGQVATMLQWNGAAGELTNPETAPAVADTVGIVAPPAGDEGRFTHIHGLGFGLNQNAPNKEGALAFLQWLSTEEAALAYAANSGAPALTPEVVAAIADERPDLVQLGEFASQYGYVMNGATGANALSVYELQAQHFTGYWTGQETLDEALAAVASGMEDMLAE</sequence>
<dbReference type="GO" id="GO:0042597">
    <property type="term" value="C:periplasmic space"/>
    <property type="evidence" value="ECO:0007669"/>
    <property type="project" value="UniProtKB-SubCell"/>
</dbReference>
<gene>
    <name evidence="10" type="ORF">SAMN04487974_11659</name>
</gene>
<keyword evidence="6" id="KW-0472">Membrane</keyword>
<comment type="similarity">
    <text evidence="2">Belongs to the bacterial solute-binding protein 1 family.</text>
</comment>
<evidence type="ECO:0000256" key="6">
    <source>
        <dbReference type="ARBA" id="ARBA00023136"/>
    </source>
</evidence>
<keyword evidence="11" id="KW-1185">Reference proteome</keyword>
<dbReference type="PANTHER" id="PTHR43649">
    <property type="entry name" value="ARABINOSE-BINDING PROTEIN-RELATED"/>
    <property type="match status" value="1"/>
</dbReference>
<protein>
    <submittedName>
        <fullName evidence="10">Multiple sugar transport system substrate-binding protein</fullName>
    </submittedName>
</protein>
<dbReference type="RefSeq" id="WP_090598315.1">
    <property type="nucleotide sequence ID" value="NZ_FNCS01000016.1"/>
</dbReference>
<reference evidence="10 11" key="1">
    <citation type="submission" date="2016-10" db="EMBL/GenBank/DDBJ databases">
        <authorList>
            <person name="de Groot N.N."/>
        </authorList>
    </citation>
    <scope>NUCLEOTIDE SEQUENCE [LARGE SCALE GENOMIC DNA]</scope>
    <source>
        <strain evidence="10 11">CGMCC 1.10267</strain>
    </source>
</reference>
<dbReference type="Proteomes" id="UP000199495">
    <property type="component" value="Unassembled WGS sequence"/>
</dbReference>